<reference evidence="1" key="4">
    <citation type="journal article" date="2001" name="Nature">
        <title>Functional annotation of a full-length mouse cDNA collection.</title>
        <authorList>
            <consortium name="The RIKEN Genome Exploration Research Group Phase II Team and the FANTOM Consortium"/>
        </authorList>
    </citation>
    <scope>NUCLEOTIDE SEQUENCE</scope>
    <source>
        <strain evidence="1">C57BL/6J</strain>
        <tissue evidence="1">Testis</tissue>
    </source>
</reference>
<reference evidence="1" key="6">
    <citation type="submission" date="2002-04" db="EMBL/GenBank/DDBJ databases">
        <authorList>
            <person name="Adachi J."/>
            <person name="Aizawa K."/>
            <person name="Akimura T."/>
            <person name="Arakawa T."/>
            <person name="Bono H."/>
            <person name="Carninci P."/>
            <person name="Fukuda S."/>
            <person name="Furuno M."/>
            <person name="Hanagaki T."/>
            <person name="Hara A."/>
            <person name="Hashizume W."/>
            <person name="Hayashida K."/>
            <person name="Hayatsu N."/>
            <person name="Hiramoto K."/>
            <person name="Hiraoka T."/>
            <person name="Hirozane T."/>
            <person name="Hori F."/>
            <person name="Imotani K."/>
            <person name="Ishii Y."/>
            <person name="Itoh M."/>
            <person name="Kagawa I."/>
            <person name="Kasukawa T."/>
            <person name="Katoh H."/>
            <person name="Kawai J."/>
            <person name="Kojima Y."/>
            <person name="Kondo S."/>
            <person name="Konno H."/>
            <person name="Kouda M."/>
            <person name="Koya S."/>
            <person name="Kurihara C."/>
            <person name="Matsuyama T."/>
            <person name="Miyazaki A."/>
            <person name="Murata M."/>
            <person name="Nakamura M."/>
            <person name="Nishi K."/>
            <person name="Nomura K."/>
            <person name="Numazaki R."/>
            <person name="Ohno M."/>
            <person name="Ohsato N."/>
            <person name="Okazaki Y."/>
            <person name="Saito R."/>
            <person name="Saitoh H."/>
            <person name="Sakai C."/>
            <person name="Sakai K."/>
            <person name="Sakazume N."/>
            <person name="Sano H."/>
            <person name="Sasaki D."/>
            <person name="Shibata K."/>
            <person name="Shinagawa A."/>
            <person name="Shiraki T."/>
            <person name="Sogabe Y."/>
            <person name="Tagami M."/>
            <person name="Tagawa A."/>
            <person name="Takahashi F."/>
            <person name="Takaku-Akahira S."/>
            <person name="Takeda Y."/>
            <person name="Tanaka T."/>
            <person name="Tomaru A."/>
            <person name="Toya T."/>
            <person name="Yasunishi A."/>
            <person name="Muramatsu M."/>
            <person name="Hayashizaki Y."/>
        </authorList>
    </citation>
    <scope>NUCLEOTIDE SEQUENCE</scope>
    <source>
        <strain evidence="1">C57BL/6J</strain>
        <tissue evidence="1">Testis</tissue>
    </source>
</reference>
<reference evidence="1" key="5">
    <citation type="journal article" date="2002" name="Nature">
        <title>Analysis of the mouse transcriptome based on functional annotation of 60,770 full-length cDNAs.</title>
        <authorList>
            <consortium name="The FANTOM Consortium and the RIKEN Genome Exploration Research Group Phase I and II Team"/>
        </authorList>
    </citation>
    <scope>NUCLEOTIDE SEQUENCE</scope>
    <source>
        <strain evidence="1">C57BL/6J</strain>
        <tissue evidence="1">Testis</tissue>
    </source>
</reference>
<name>Q8C642_MOUSE</name>
<protein>
    <submittedName>
        <fullName evidence="1">Uncharacterized protein</fullName>
    </submittedName>
</protein>
<sequence>MDLGQVEGTRGGDILAREGFVGRRLTLSYRCGPPELNYIRVVILGLVLCRWCQGGAGWRWEISWNPVRKALNQVEHRGAVNELGVSSSWGGRVSRAGQVVSLALPATWCVLSFL</sequence>
<reference evidence="1" key="3">
    <citation type="journal article" date="2000" name="Genome Res.">
        <title>RIKEN integrated sequence analysis (RISA) system--384-format sequencing pipeline with 384 multicapillary sequencer.</title>
        <authorList>
            <person name="Shibata K."/>
            <person name="Itoh M."/>
            <person name="Aizawa K."/>
            <person name="Nagaoka S."/>
            <person name="Sasaki N."/>
            <person name="Carninci P."/>
            <person name="Konno H."/>
            <person name="Akiyama J."/>
            <person name="Nishi K."/>
            <person name="Kitsunai T."/>
            <person name="Tashiro H."/>
            <person name="Itoh M."/>
            <person name="Sumi N."/>
            <person name="Ishii Y."/>
            <person name="Nakamura S."/>
            <person name="Hazama M."/>
            <person name="Nishine T."/>
            <person name="Harada A."/>
            <person name="Yamamoto R."/>
            <person name="Matsumoto H."/>
            <person name="Sakaguchi S."/>
            <person name="Ikegami T."/>
            <person name="Kashiwagi K."/>
            <person name="Fujiwake S."/>
            <person name="Inoue K."/>
            <person name="Togawa Y."/>
            <person name="Izawa M."/>
            <person name="Ohara E."/>
            <person name="Watahiki M."/>
            <person name="Yoneda Y."/>
            <person name="Ishikawa T."/>
            <person name="Ozawa K."/>
            <person name="Tanaka T."/>
            <person name="Matsuura S."/>
            <person name="Kawai J."/>
            <person name="Okazaki Y."/>
            <person name="Muramatsu M."/>
            <person name="Inoue Y."/>
            <person name="Kira A."/>
            <person name="Hayashizaki Y."/>
        </authorList>
    </citation>
    <scope>NUCLEOTIDE SEQUENCE</scope>
    <source>
        <strain evidence="1">C57BL/6J</strain>
        <tissue evidence="1">Testis</tissue>
    </source>
</reference>
<evidence type="ECO:0000313" key="2">
    <source>
        <dbReference type="MGI" id="MGI:1314873"/>
    </source>
</evidence>
<organism evidence="1">
    <name type="scientific">Mus musculus</name>
    <name type="common">Mouse</name>
    <dbReference type="NCBI Taxonomy" id="10090"/>
    <lineage>
        <taxon>Eukaryota</taxon>
        <taxon>Metazoa</taxon>
        <taxon>Chordata</taxon>
        <taxon>Craniata</taxon>
        <taxon>Vertebrata</taxon>
        <taxon>Euteleostomi</taxon>
        <taxon>Mammalia</taxon>
        <taxon>Eutheria</taxon>
        <taxon>Euarchontoglires</taxon>
        <taxon>Glires</taxon>
        <taxon>Rodentia</taxon>
        <taxon>Myomorpha</taxon>
        <taxon>Muroidea</taxon>
        <taxon>Muridae</taxon>
        <taxon>Murinae</taxon>
        <taxon>Mus</taxon>
        <taxon>Mus</taxon>
    </lineage>
</organism>
<reference evidence="1" key="8">
    <citation type="journal article" date="2005" name="Science">
        <title>Antisense Transcription in the Mammalian Transcriptome.</title>
        <authorList>
            <consortium name="RIKEN Genome Exploration Research Group and Genome Science Group (Genome Network Project Core Group) and the FANTOM Consortium"/>
        </authorList>
    </citation>
    <scope>NUCLEOTIDE SEQUENCE</scope>
    <source>
        <strain evidence="1">C57BL/6J</strain>
        <tissue evidence="1">Testis</tissue>
    </source>
</reference>
<evidence type="ECO:0000313" key="1">
    <source>
        <dbReference type="EMBL" id="BAC36414.1"/>
    </source>
</evidence>
<reference evidence="1" key="7">
    <citation type="journal article" date="2005" name="Science">
        <title>The Transcriptional Landscape of the Mammalian Genome.</title>
        <authorList>
            <consortium name="The FANTOM Consortium"/>
            <consortium name="Riken Genome Exploration Research Group and Genome Science Group (Genome Network Project Core Group)"/>
        </authorList>
    </citation>
    <scope>NUCLEOTIDE SEQUENCE</scope>
    <source>
        <strain evidence="1">C57BL/6J</strain>
        <tissue evidence="1">Testis</tissue>
    </source>
</reference>
<gene>
    <name evidence="2" type="primary">Hipk1</name>
</gene>
<dbReference type="EMBL" id="AK076611">
    <property type="protein sequence ID" value="BAC36414.1"/>
    <property type="molecule type" value="mRNA"/>
</dbReference>
<dbReference type="AlphaFoldDB" id="Q8C642"/>
<dbReference type="AGR" id="MGI:1314873"/>
<reference evidence="1" key="2">
    <citation type="journal article" date="2000" name="Genome Res.">
        <title>Normalization and subtraction of cap-trapper-selected cDNAs to prepare full-length cDNA libraries for rapid discovery of new genes.</title>
        <authorList>
            <person name="Carninci P."/>
            <person name="Shibata Y."/>
            <person name="Hayatsu N."/>
            <person name="Sugahara Y."/>
            <person name="Shibata K."/>
            <person name="Itoh M."/>
            <person name="Konno H."/>
            <person name="Okazaki Y."/>
            <person name="Muramatsu M."/>
            <person name="Hayashizaki Y."/>
        </authorList>
    </citation>
    <scope>NUCLEOTIDE SEQUENCE</scope>
    <source>
        <strain evidence="1">C57BL/6J</strain>
        <tissue evidence="1">Testis</tissue>
    </source>
</reference>
<reference evidence="1" key="1">
    <citation type="journal article" date="1999" name="Methods Enzymol.">
        <title>High-efficiency full-length cDNA cloning.</title>
        <authorList>
            <person name="Carninci P."/>
            <person name="Hayashizaki Y."/>
        </authorList>
    </citation>
    <scope>NUCLEOTIDE SEQUENCE</scope>
    <source>
        <strain evidence="1">C57BL/6J</strain>
        <tissue evidence="1">Testis</tissue>
    </source>
</reference>
<dbReference type="MGI" id="MGI:1314873">
    <property type="gene designation" value="Hipk1"/>
</dbReference>
<proteinExistence type="evidence at transcript level"/>
<accession>Q8C642</accession>